<protein>
    <submittedName>
        <fullName evidence="1">Uncharacterized protein</fullName>
    </submittedName>
</protein>
<dbReference type="OrthoDB" id="10405271at2759"/>
<dbReference type="Proteomes" id="UP000696573">
    <property type="component" value="Unassembled WGS sequence"/>
</dbReference>
<sequence>MARGGHSFEWGTLPVPTGTFMHYQGSDRGWQGTKEVGDKYVESSVHAHVLWLSRKACKYNVPDLKTRIRTK</sequence>
<reference evidence="1" key="1">
    <citation type="submission" date="2021-10" db="EMBL/GenBank/DDBJ databases">
        <authorList>
            <person name="Piombo E."/>
        </authorList>
    </citation>
    <scope>NUCLEOTIDE SEQUENCE</scope>
</reference>
<name>A0A9N9V263_9HYPO</name>
<evidence type="ECO:0000313" key="1">
    <source>
        <dbReference type="EMBL" id="CAH0015377.1"/>
    </source>
</evidence>
<evidence type="ECO:0000313" key="2">
    <source>
        <dbReference type="Proteomes" id="UP000696573"/>
    </source>
</evidence>
<proteinExistence type="predicted"/>
<gene>
    <name evidence="1" type="ORF">CRHIZ90672A_00001223</name>
</gene>
<accession>A0A9N9V263</accession>
<comment type="caution">
    <text evidence="1">The sequence shown here is derived from an EMBL/GenBank/DDBJ whole genome shotgun (WGS) entry which is preliminary data.</text>
</comment>
<dbReference type="EMBL" id="CABFNQ020000444">
    <property type="protein sequence ID" value="CAH0015377.1"/>
    <property type="molecule type" value="Genomic_DNA"/>
</dbReference>
<dbReference type="AlphaFoldDB" id="A0A9N9V263"/>
<organism evidence="1 2">
    <name type="scientific">Clonostachys rhizophaga</name>
    <dbReference type="NCBI Taxonomy" id="160324"/>
    <lineage>
        <taxon>Eukaryota</taxon>
        <taxon>Fungi</taxon>
        <taxon>Dikarya</taxon>
        <taxon>Ascomycota</taxon>
        <taxon>Pezizomycotina</taxon>
        <taxon>Sordariomycetes</taxon>
        <taxon>Hypocreomycetidae</taxon>
        <taxon>Hypocreales</taxon>
        <taxon>Bionectriaceae</taxon>
        <taxon>Clonostachys</taxon>
    </lineage>
</organism>
<keyword evidence="2" id="KW-1185">Reference proteome</keyword>